<protein>
    <submittedName>
        <fullName evidence="1">Uncharacterized protein</fullName>
    </submittedName>
</protein>
<gene>
    <name evidence="1" type="ORF">Q4535_14670</name>
</gene>
<evidence type="ECO:0000313" key="2">
    <source>
        <dbReference type="Proteomes" id="UP001170481"/>
    </source>
</evidence>
<dbReference type="RefSeq" id="WP_043335289.1">
    <property type="nucleotide sequence ID" value="NZ_JAUORK010000023.1"/>
</dbReference>
<organism evidence="1 2">
    <name type="scientific">Cobetia amphilecti</name>
    <dbReference type="NCBI Taxonomy" id="1055104"/>
    <lineage>
        <taxon>Bacteria</taxon>
        <taxon>Pseudomonadati</taxon>
        <taxon>Pseudomonadota</taxon>
        <taxon>Gammaproteobacteria</taxon>
        <taxon>Oceanospirillales</taxon>
        <taxon>Halomonadaceae</taxon>
        <taxon>Cobetia</taxon>
    </lineage>
</organism>
<sequence>MQTSSSTLGEAVDVETLRLWLAEGNTLTVEVQTLDQGLHVVRLHHAAGISRLVDDNGQSLRFTGTQWISRLLLPLGLTHGVQTWAEVQDEMIGLPTTPIDNASLLAHGTRVAFQTR</sequence>
<dbReference type="AlphaFoldDB" id="A0AAP4TZV7"/>
<dbReference type="Proteomes" id="UP001170481">
    <property type="component" value="Unassembled WGS sequence"/>
</dbReference>
<reference evidence="1" key="1">
    <citation type="submission" date="2023-07" db="EMBL/GenBank/DDBJ databases">
        <title>Genome content predicts the carbon catabolic preferences of heterotrophic bacteria.</title>
        <authorList>
            <person name="Gralka M."/>
        </authorList>
    </citation>
    <scope>NUCLEOTIDE SEQUENCE</scope>
    <source>
        <strain evidence="1">C2R13</strain>
    </source>
</reference>
<proteinExistence type="predicted"/>
<evidence type="ECO:0000313" key="1">
    <source>
        <dbReference type="EMBL" id="MDO6673354.1"/>
    </source>
</evidence>
<accession>A0AAP4TZV7</accession>
<name>A0AAP4TZV7_9GAMM</name>
<comment type="caution">
    <text evidence="1">The sequence shown here is derived from an EMBL/GenBank/DDBJ whole genome shotgun (WGS) entry which is preliminary data.</text>
</comment>
<dbReference type="EMBL" id="JAUORK010000023">
    <property type="protein sequence ID" value="MDO6673354.1"/>
    <property type="molecule type" value="Genomic_DNA"/>
</dbReference>